<evidence type="ECO:0000256" key="2">
    <source>
        <dbReference type="ARBA" id="ARBA00001913"/>
    </source>
</evidence>
<evidence type="ECO:0000256" key="3">
    <source>
        <dbReference type="ARBA" id="ARBA00004613"/>
    </source>
</evidence>
<keyword evidence="10" id="KW-0119">Carbohydrate metabolism</keyword>
<dbReference type="InterPro" id="IPR012334">
    <property type="entry name" value="Pectin_lyas_fold"/>
</dbReference>
<feature type="chain" id="PRO_5025098509" description="Pectate lyase" evidence="13">
    <location>
        <begin position="19"/>
        <end position="245"/>
    </location>
</feature>
<keyword evidence="9 13" id="KW-0456">Lyase</keyword>
<feature type="signal peptide" evidence="13">
    <location>
        <begin position="1"/>
        <end position="18"/>
    </location>
</feature>
<comment type="catalytic activity">
    <reaction evidence="1 13">
        <text>Eliminative cleavage of (1-&gt;4)-alpha-D-galacturonan to give oligosaccharides with 4-deoxy-alpha-D-galact-4-enuronosyl groups at their non-reducing ends.</text>
        <dbReference type="EC" id="4.2.2.2"/>
    </reaction>
</comment>
<comment type="caution">
    <text evidence="14">The sequence shown here is derived from an EMBL/GenBank/DDBJ whole genome shotgun (WGS) entry which is preliminary data.</text>
</comment>
<evidence type="ECO:0000256" key="6">
    <source>
        <dbReference type="ARBA" id="ARBA00022525"/>
    </source>
</evidence>
<evidence type="ECO:0000256" key="12">
    <source>
        <dbReference type="ARBA" id="ARBA00025679"/>
    </source>
</evidence>
<dbReference type="GO" id="GO:0045490">
    <property type="term" value="P:pectin catabolic process"/>
    <property type="evidence" value="ECO:0007669"/>
    <property type="project" value="TreeGrafter"/>
</dbReference>
<evidence type="ECO:0000256" key="8">
    <source>
        <dbReference type="ARBA" id="ARBA00022837"/>
    </source>
</evidence>
<comment type="similarity">
    <text evidence="4 13">Belongs to the polysaccharide lyase 3 family.</text>
</comment>
<evidence type="ECO:0000256" key="5">
    <source>
        <dbReference type="ARBA" id="ARBA00012272"/>
    </source>
</evidence>
<comment type="function">
    <text evidence="12 13">Pectinolytic enzyme consist of four classes of enzymes: pectin lyase, polygalacturonase, pectin methylesterase and rhamnogalacturonase. Among pectinolytic enzymes, pectin lyase is the most important in depolymerization of pectin, since it cleaves internal glycosidic bonds of highly methylated pectins. Favors pectate, the anion, over pectin, the methyl ester.</text>
</comment>
<dbReference type="EMBL" id="LAQI01000256">
    <property type="protein sequence ID" value="KKY13855.1"/>
    <property type="molecule type" value="Genomic_DNA"/>
</dbReference>
<accession>A0A0G2G9P6</accession>
<dbReference type="AlphaFoldDB" id="A0A0G2G9P6"/>
<keyword evidence="8 13" id="KW-0106">Calcium</keyword>
<evidence type="ECO:0000256" key="11">
    <source>
        <dbReference type="ARBA" id="ARBA00023326"/>
    </source>
</evidence>
<evidence type="ECO:0000256" key="7">
    <source>
        <dbReference type="ARBA" id="ARBA00022729"/>
    </source>
</evidence>
<dbReference type="GO" id="GO:0005576">
    <property type="term" value="C:extracellular region"/>
    <property type="evidence" value="ECO:0007669"/>
    <property type="project" value="UniProtKB-SubCell"/>
</dbReference>
<dbReference type="Pfam" id="PF03211">
    <property type="entry name" value="Pectate_lyase"/>
    <property type="match status" value="1"/>
</dbReference>
<evidence type="ECO:0000256" key="4">
    <source>
        <dbReference type="ARBA" id="ARBA00006463"/>
    </source>
</evidence>
<name>A0A0G2G9P6_9PEZI</name>
<dbReference type="PANTHER" id="PTHR33407">
    <property type="entry name" value="PECTATE LYASE F-RELATED"/>
    <property type="match status" value="1"/>
</dbReference>
<dbReference type="InterPro" id="IPR004898">
    <property type="entry name" value="Pectate_lyase_PlyH/PlyE-like"/>
</dbReference>
<evidence type="ECO:0000256" key="13">
    <source>
        <dbReference type="RuleBase" id="RU367009"/>
    </source>
</evidence>
<gene>
    <name evidence="14" type="ORF">UCDDS831_g08680</name>
</gene>
<protein>
    <recommendedName>
        <fullName evidence="5 13">Pectate lyase</fullName>
        <ecNumber evidence="5 13">4.2.2.2</ecNumber>
    </recommendedName>
</protein>
<keyword evidence="11" id="KW-0624">Polysaccharide degradation</keyword>
<dbReference type="Gene3D" id="2.160.20.10">
    <property type="entry name" value="Single-stranded right-handed beta-helix, Pectin lyase-like"/>
    <property type="match status" value="1"/>
</dbReference>
<dbReference type="EC" id="4.2.2.2" evidence="5 13"/>
<dbReference type="SUPFAM" id="SSF51126">
    <property type="entry name" value="Pectin lyase-like"/>
    <property type="match status" value="1"/>
</dbReference>
<dbReference type="InterPro" id="IPR011050">
    <property type="entry name" value="Pectin_lyase_fold/virulence"/>
</dbReference>
<keyword evidence="6 13" id="KW-0964">Secreted</keyword>
<dbReference type="GO" id="GO:0030570">
    <property type="term" value="F:pectate lyase activity"/>
    <property type="evidence" value="ECO:0007669"/>
    <property type="project" value="UniProtKB-UniRule"/>
</dbReference>
<reference evidence="14 15" key="2">
    <citation type="submission" date="2015-05" db="EMBL/GenBank/DDBJ databases">
        <title>Distinctive expansion of gene families associated with plant cell wall degradation and secondary metabolism in the genomes of grapevine trunk pathogens.</title>
        <authorList>
            <person name="Lawrence D.P."/>
            <person name="Travadon R."/>
            <person name="Rolshausen P.E."/>
            <person name="Baumgartner K."/>
        </authorList>
    </citation>
    <scope>NUCLEOTIDE SEQUENCE [LARGE SCALE GENOMIC DNA]</scope>
    <source>
        <strain evidence="14">DS831</strain>
    </source>
</reference>
<reference evidence="14 15" key="1">
    <citation type="submission" date="2015-03" db="EMBL/GenBank/DDBJ databases">
        <authorList>
            <person name="Morales-Cruz A."/>
            <person name="Amrine K.C."/>
            <person name="Cantu D."/>
        </authorList>
    </citation>
    <scope>NUCLEOTIDE SEQUENCE [LARGE SCALE GENOMIC DNA]</scope>
    <source>
        <strain evidence="14">DS831</strain>
    </source>
</reference>
<comment type="subcellular location">
    <subcellularLocation>
        <location evidence="3 13">Secreted</location>
    </subcellularLocation>
</comment>
<dbReference type="Proteomes" id="UP000034182">
    <property type="component" value="Unassembled WGS sequence"/>
</dbReference>
<evidence type="ECO:0000256" key="9">
    <source>
        <dbReference type="ARBA" id="ARBA00023239"/>
    </source>
</evidence>
<evidence type="ECO:0000313" key="14">
    <source>
        <dbReference type="EMBL" id="KKY13855.1"/>
    </source>
</evidence>
<proteinExistence type="inferred from homology"/>
<evidence type="ECO:0000256" key="1">
    <source>
        <dbReference type="ARBA" id="ARBA00000695"/>
    </source>
</evidence>
<comment type="cofactor">
    <cofactor evidence="2 13">
        <name>Ca(2+)</name>
        <dbReference type="ChEBI" id="CHEBI:29108"/>
    </cofactor>
</comment>
<keyword evidence="7 13" id="KW-0732">Signal</keyword>
<sequence length="245" mass="25554">MQLKHLTVAAILAAVTSAQFNIPAANGKKQVLSAPRPISGFVDYKMAEFDRGKPCTSDKDQGSAEAVFVLAPGATLANVIIGTDAFEGVHCQGSCTLQNVWFRDVCEDAITLLGQGSYRIAGGGAQNAVDKVIQHNGVGNVEIKDFTVNNVGKLYRACGDCTNNVGKKRTVVATGIRAFGLRSDLIGINSNFGDTATVSNSCGSTKKVCQEFKGVNKGQGESTKVEPPTGACKGPQGALDKLPAC</sequence>
<dbReference type="PANTHER" id="PTHR33407:SF8">
    <property type="entry name" value="PECTATE LYASE E"/>
    <property type="match status" value="1"/>
</dbReference>
<evidence type="ECO:0000313" key="15">
    <source>
        <dbReference type="Proteomes" id="UP000034182"/>
    </source>
</evidence>
<organism evidence="14 15">
    <name type="scientific">Diplodia seriata</name>
    <dbReference type="NCBI Taxonomy" id="420778"/>
    <lineage>
        <taxon>Eukaryota</taxon>
        <taxon>Fungi</taxon>
        <taxon>Dikarya</taxon>
        <taxon>Ascomycota</taxon>
        <taxon>Pezizomycotina</taxon>
        <taxon>Dothideomycetes</taxon>
        <taxon>Dothideomycetes incertae sedis</taxon>
        <taxon>Botryosphaeriales</taxon>
        <taxon>Botryosphaeriaceae</taxon>
        <taxon>Diplodia</taxon>
    </lineage>
</organism>
<evidence type="ECO:0000256" key="10">
    <source>
        <dbReference type="ARBA" id="ARBA00023277"/>
    </source>
</evidence>